<dbReference type="CDD" id="cd14683">
    <property type="entry name" value="PH-EXOC1"/>
    <property type="match status" value="1"/>
</dbReference>
<dbReference type="FunCoup" id="B3M6C4">
    <property type="interactions" value="1959"/>
</dbReference>
<dbReference type="Pfam" id="PF20654">
    <property type="entry name" value="Sec3_C-term"/>
    <property type="match status" value="1"/>
</dbReference>
<dbReference type="Pfam" id="PF09763">
    <property type="entry name" value="Sec3_CC"/>
    <property type="match status" value="1"/>
</dbReference>
<keyword evidence="8" id="KW-1185">Reference proteome</keyword>
<evidence type="ECO:0000256" key="4">
    <source>
        <dbReference type="ARBA" id="ARBA00023054"/>
    </source>
</evidence>
<dbReference type="GO" id="GO:0005886">
    <property type="term" value="C:plasma membrane"/>
    <property type="evidence" value="ECO:0007669"/>
    <property type="project" value="TreeGrafter"/>
</dbReference>
<dbReference type="KEGG" id="dan:6506945"/>
<dbReference type="OMA" id="NQHVMSA"/>
<dbReference type="Proteomes" id="UP000007801">
    <property type="component" value="Unassembled WGS sequence"/>
</dbReference>
<gene>
    <name evidence="7" type="primary">Dana\GF24312</name>
    <name evidence="7" type="synonym">dana_GLEANR_9044</name>
    <name evidence="7" type="ORF">GF24312</name>
</gene>
<dbReference type="CTD" id="39940"/>
<proteinExistence type="inferred from homology"/>
<dbReference type="GO" id="GO:0006893">
    <property type="term" value="P:Golgi to plasma membrane transport"/>
    <property type="evidence" value="ECO:0007669"/>
    <property type="project" value="TreeGrafter"/>
</dbReference>
<sequence>MLSIGALANIKHTLQKELFLASGERLLSVVTVVKKKDKKPCYLCVVTTAPPVPVITLCLVKQSEQRDGEYKRKRSWQLDEIKWVDGRNEQFETHEFDLQLEKVYKWYALNLHERQNFLAVLNRQVQKSVRGQRAEFRNVPSAWLSEKSPEKVALGRAAQKAIQHTDDEEDEEEAQEFTALTDKEANELGKLFSECDFAIKDAEQFIEQLSRELHDLDGANIQSVLASEQKVLKMMEHIDNAISEADKFETRLDSYEDILGHVKETMEKIGGKNAMIEIANNNNIKLMKELNKVISQLDLPHSQQQALDEPDLKTTTGRKAAIAAAQCLQQAMNSDIDPALLRLEAVQDQRKRFEKWKQKFSATVSRFMNNLFIHLGNEIGDMPVTSTELTLPNHSNVHRELTPYTELMHWTKAMDRKTYDGLMRVYTASLSKIYERDVRNFFNLAKMQVSEKLRSSREDLDMSTSSRKSAVSTIPYGTLGINREQWGPGVESADRIRFDALLEKVLAELEPIALQEQLFCINFFQMDVISPTTKNTQTTLEMEKAVDMSQSVLAGAVSPSAEGVPQKRIDRQINEDVRKLMMGLFGCLEPELVSFIQSFERVDSFYSLYVLVRLTQHVMSAQDTHSFLSMTFASALVQVKRNFDRFMQQQLQSIREAKLHKRSKAILPYVENFENFAQTAEGIFRKSDRRTDMEKWYLQLVNAIFEGIHLHSQEHPKTPSQVVRMENYHHMYALLAQLKVPGLDALKKEAKTRYTEALKAYVTQYFGRPLEKLNQFFEGVQQKVAQGVKETEISYQMAFSKQELRKVISQYPAREVKKGLENLYKKVEKHLSEEENLLQVVWRAMQEEFIAQYNYLEERIQKCYAGAMINLEFNIQDILNFFSDIARSH</sequence>
<dbReference type="OrthoDB" id="27109at2759"/>
<dbReference type="InParanoid" id="B3M6C4"/>
<dbReference type="STRING" id="7217.B3M6C4"/>
<dbReference type="HOGENOM" id="CLU_015381_1_0_1"/>
<evidence type="ECO:0000256" key="5">
    <source>
        <dbReference type="SAM" id="Coils"/>
    </source>
</evidence>
<evidence type="ECO:0000256" key="2">
    <source>
        <dbReference type="ARBA" id="ARBA00022448"/>
    </source>
</evidence>
<dbReference type="SMART" id="SM01313">
    <property type="entry name" value="Sec3-PIP2_bind"/>
    <property type="match status" value="1"/>
</dbReference>
<feature type="domain" description="Exocyst complex component Sec3 PIP2-binding N-terminal" evidence="6">
    <location>
        <begin position="36"/>
        <end position="128"/>
    </location>
</feature>
<accession>B3M6C4</accession>
<dbReference type="PANTHER" id="PTHR16092:SF14">
    <property type="entry name" value="EXOCYST COMPLEX COMPONENT 1 ISOFORM X1"/>
    <property type="match status" value="1"/>
</dbReference>
<protein>
    <recommendedName>
        <fullName evidence="6">Exocyst complex component Sec3 PIP2-binding N-terminal domain-containing protein</fullName>
    </recommendedName>
</protein>
<evidence type="ECO:0000313" key="7">
    <source>
        <dbReference type="EMBL" id="EDV39744.1"/>
    </source>
</evidence>
<dbReference type="AlphaFoldDB" id="B3M6C4"/>
<keyword evidence="4 5" id="KW-0175">Coiled coil</keyword>
<dbReference type="EMBL" id="CH902618">
    <property type="protein sequence ID" value="EDV39744.1"/>
    <property type="molecule type" value="Genomic_DNA"/>
</dbReference>
<dbReference type="PhylomeDB" id="B3M6C4"/>
<keyword evidence="2" id="KW-0813">Transport</keyword>
<name>B3M6C4_DROAN</name>
<evidence type="ECO:0000259" key="6">
    <source>
        <dbReference type="SMART" id="SM01313"/>
    </source>
</evidence>
<dbReference type="GO" id="GO:0005546">
    <property type="term" value="F:phosphatidylinositol-4,5-bisphosphate binding"/>
    <property type="evidence" value="ECO:0007669"/>
    <property type="project" value="TreeGrafter"/>
</dbReference>
<reference evidence="7 8" key="1">
    <citation type="journal article" date="2007" name="Nature">
        <title>Evolution of genes and genomes on the Drosophila phylogeny.</title>
        <authorList>
            <consortium name="Drosophila 12 Genomes Consortium"/>
            <person name="Clark A.G."/>
            <person name="Eisen M.B."/>
            <person name="Smith D.R."/>
            <person name="Bergman C.M."/>
            <person name="Oliver B."/>
            <person name="Markow T.A."/>
            <person name="Kaufman T.C."/>
            <person name="Kellis M."/>
            <person name="Gelbart W."/>
            <person name="Iyer V.N."/>
            <person name="Pollard D.A."/>
            <person name="Sackton T.B."/>
            <person name="Larracuente A.M."/>
            <person name="Singh N.D."/>
            <person name="Abad J.P."/>
            <person name="Abt D.N."/>
            <person name="Adryan B."/>
            <person name="Aguade M."/>
            <person name="Akashi H."/>
            <person name="Anderson W.W."/>
            <person name="Aquadro C.F."/>
            <person name="Ardell D.H."/>
            <person name="Arguello R."/>
            <person name="Artieri C.G."/>
            <person name="Barbash D.A."/>
            <person name="Barker D."/>
            <person name="Barsanti P."/>
            <person name="Batterham P."/>
            <person name="Batzoglou S."/>
            <person name="Begun D."/>
            <person name="Bhutkar A."/>
            <person name="Blanco E."/>
            <person name="Bosak S.A."/>
            <person name="Bradley R.K."/>
            <person name="Brand A.D."/>
            <person name="Brent M.R."/>
            <person name="Brooks A.N."/>
            <person name="Brown R.H."/>
            <person name="Butlin R.K."/>
            <person name="Caggese C."/>
            <person name="Calvi B.R."/>
            <person name="Bernardo de Carvalho A."/>
            <person name="Caspi A."/>
            <person name="Castrezana S."/>
            <person name="Celniker S.E."/>
            <person name="Chang J.L."/>
            <person name="Chapple C."/>
            <person name="Chatterji S."/>
            <person name="Chinwalla A."/>
            <person name="Civetta A."/>
            <person name="Clifton S.W."/>
            <person name="Comeron J.M."/>
            <person name="Costello J.C."/>
            <person name="Coyne J.A."/>
            <person name="Daub J."/>
            <person name="David R.G."/>
            <person name="Delcher A.L."/>
            <person name="Delehaunty K."/>
            <person name="Do C.B."/>
            <person name="Ebling H."/>
            <person name="Edwards K."/>
            <person name="Eickbush T."/>
            <person name="Evans J.D."/>
            <person name="Filipski A."/>
            <person name="Findeiss S."/>
            <person name="Freyhult E."/>
            <person name="Fulton L."/>
            <person name="Fulton R."/>
            <person name="Garcia A.C."/>
            <person name="Gardiner A."/>
            <person name="Garfield D.A."/>
            <person name="Garvin B.E."/>
            <person name="Gibson G."/>
            <person name="Gilbert D."/>
            <person name="Gnerre S."/>
            <person name="Godfrey J."/>
            <person name="Good R."/>
            <person name="Gotea V."/>
            <person name="Gravely B."/>
            <person name="Greenberg A.J."/>
            <person name="Griffiths-Jones S."/>
            <person name="Gross S."/>
            <person name="Guigo R."/>
            <person name="Gustafson E.A."/>
            <person name="Haerty W."/>
            <person name="Hahn M.W."/>
            <person name="Halligan D.L."/>
            <person name="Halpern A.L."/>
            <person name="Halter G.M."/>
            <person name="Han M.V."/>
            <person name="Heger A."/>
            <person name="Hillier L."/>
            <person name="Hinrichs A.S."/>
            <person name="Holmes I."/>
            <person name="Hoskins R.A."/>
            <person name="Hubisz M.J."/>
            <person name="Hultmark D."/>
            <person name="Huntley M.A."/>
            <person name="Jaffe D.B."/>
            <person name="Jagadeeshan S."/>
            <person name="Jeck W.R."/>
            <person name="Johnson J."/>
            <person name="Jones C.D."/>
            <person name="Jordan W.C."/>
            <person name="Karpen G.H."/>
            <person name="Kataoka E."/>
            <person name="Keightley P.D."/>
            <person name="Kheradpour P."/>
            <person name="Kirkness E.F."/>
            <person name="Koerich L.B."/>
            <person name="Kristiansen K."/>
            <person name="Kudrna D."/>
            <person name="Kulathinal R.J."/>
            <person name="Kumar S."/>
            <person name="Kwok R."/>
            <person name="Lander E."/>
            <person name="Langley C.H."/>
            <person name="Lapoint R."/>
            <person name="Lazzaro B.P."/>
            <person name="Lee S.J."/>
            <person name="Levesque L."/>
            <person name="Li R."/>
            <person name="Lin C.F."/>
            <person name="Lin M.F."/>
            <person name="Lindblad-Toh K."/>
            <person name="Llopart A."/>
            <person name="Long M."/>
            <person name="Low L."/>
            <person name="Lozovsky E."/>
            <person name="Lu J."/>
            <person name="Luo M."/>
            <person name="Machado C.A."/>
            <person name="Makalowski W."/>
            <person name="Marzo M."/>
            <person name="Matsuda M."/>
            <person name="Matzkin L."/>
            <person name="McAllister B."/>
            <person name="McBride C.S."/>
            <person name="McKernan B."/>
            <person name="McKernan K."/>
            <person name="Mendez-Lago M."/>
            <person name="Minx P."/>
            <person name="Mollenhauer M.U."/>
            <person name="Montooth K."/>
            <person name="Mount S.M."/>
            <person name="Mu X."/>
            <person name="Myers E."/>
            <person name="Negre B."/>
            <person name="Newfeld S."/>
            <person name="Nielsen R."/>
            <person name="Noor M.A."/>
            <person name="O'Grady P."/>
            <person name="Pachter L."/>
            <person name="Papaceit M."/>
            <person name="Parisi M.J."/>
            <person name="Parisi M."/>
            <person name="Parts L."/>
            <person name="Pedersen J.S."/>
            <person name="Pesole G."/>
            <person name="Phillippy A.M."/>
            <person name="Ponting C.P."/>
            <person name="Pop M."/>
            <person name="Porcelli D."/>
            <person name="Powell J.R."/>
            <person name="Prohaska S."/>
            <person name="Pruitt K."/>
            <person name="Puig M."/>
            <person name="Quesneville H."/>
            <person name="Ram K.R."/>
            <person name="Rand D."/>
            <person name="Rasmussen M.D."/>
            <person name="Reed L.K."/>
            <person name="Reenan R."/>
            <person name="Reily A."/>
            <person name="Remington K.A."/>
            <person name="Rieger T.T."/>
            <person name="Ritchie M.G."/>
            <person name="Robin C."/>
            <person name="Rogers Y.H."/>
            <person name="Rohde C."/>
            <person name="Rozas J."/>
            <person name="Rubenfield M.J."/>
            <person name="Ruiz A."/>
            <person name="Russo S."/>
            <person name="Salzberg S.L."/>
            <person name="Sanchez-Gracia A."/>
            <person name="Saranga D.J."/>
            <person name="Sato H."/>
            <person name="Schaeffer S.W."/>
            <person name="Schatz M.C."/>
            <person name="Schlenke T."/>
            <person name="Schwartz R."/>
            <person name="Segarra C."/>
            <person name="Singh R.S."/>
            <person name="Sirot L."/>
            <person name="Sirota M."/>
            <person name="Sisneros N.B."/>
            <person name="Smith C.D."/>
            <person name="Smith T.F."/>
            <person name="Spieth J."/>
            <person name="Stage D.E."/>
            <person name="Stark A."/>
            <person name="Stephan W."/>
            <person name="Strausberg R.L."/>
            <person name="Strempel S."/>
            <person name="Sturgill D."/>
            <person name="Sutton G."/>
            <person name="Sutton G.G."/>
            <person name="Tao W."/>
            <person name="Teichmann S."/>
            <person name="Tobari Y.N."/>
            <person name="Tomimura Y."/>
            <person name="Tsolas J.M."/>
            <person name="Valente V.L."/>
            <person name="Venter E."/>
            <person name="Venter J.C."/>
            <person name="Vicario S."/>
            <person name="Vieira F.G."/>
            <person name="Vilella A.J."/>
            <person name="Villasante A."/>
            <person name="Walenz B."/>
            <person name="Wang J."/>
            <person name="Wasserman M."/>
            <person name="Watts T."/>
            <person name="Wilson D."/>
            <person name="Wilson R.K."/>
            <person name="Wing R.A."/>
            <person name="Wolfner M.F."/>
            <person name="Wong A."/>
            <person name="Wong G.K."/>
            <person name="Wu C.I."/>
            <person name="Wu G."/>
            <person name="Yamamoto D."/>
            <person name="Yang H.P."/>
            <person name="Yang S.P."/>
            <person name="Yorke J.A."/>
            <person name="Yoshida K."/>
            <person name="Zdobnov E."/>
            <person name="Zhang P."/>
            <person name="Zhang Y."/>
            <person name="Zimin A.V."/>
            <person name="Baldwin J."/>
            <person name="Abdouelleil A."/>
            <person name="Abdulkadir J."/>
            <person name="Abebe A."/>
            <person name="Abera B."/>
            <person name="Abreu J."/>
            <person name="Acer S.C."/>
            <person name="Aftuck L."/>
            <person name="Alexander A."/>
            <person name="An P."/>
            <person name="Anderson E."/>
            <person name="Anderson S."/>
            <person name="Arachi H."/>
            <person name="Azer M."/>
            <person name="Bachantsang P."/>
            <person name="Barry A."/>
            <person name="Bayul T."/>
            <person name="Berlin A."/>
            <person name="Bessette D."/>
            <person name="Bloom T."/>
            <person name="Blye J."/>
            <person name="Boguslavskiy L."/>
            <person name="Bonnet C."/>
            <person name="Boukhgalter B."/>
            <person name="Bourzgui I."/>
            <person name="Brown A."/>
            <person name="Cahill P."/>
            <person name="Channer S."/>
            <person name="Cheshatsang Y."/>
            <person name="Chuda L."/>
            <person name="Citroen M."/>
            <person name="Collymore A."/>
            <person name="Cooke P."/>
            <person name="Costello M."/>
            <person name="D'Aco K."/>
            <person name="Daza R."/>
            <person name="De Haan G."/>
            <person name="DeGray S."/>
            <person name="DeMaso C."/>
            <person name="Dhargay N."/>
            <person name="Dooley K."/>
            <person name="Dooley E."/>
            <person name="Doricent M."/>
            <person name="Dorje P."/>
            <person name="Dorjee K."/>
            <person name="Dupes A."/>
            <person name="Elong R."/>
            <person name="Falk J."/>
            <person name="Farina A."/>
            <person name="Faro S."/>
            <person name="Ferguson D."/>
            <person name="Fisher S."/>
            <person name="Foley C.D."/>
            <person name="Franke A."/>
            <person name="Friedrich D."/>
            <person name="Gadbois L."/>
            <person name="Gearin G."/>
            <person name="Gearin C.R."/>
            <person name="Giannoukos G."/>
            <person name="Goode T."/>
            <person name="Graham J."/>
            <person name="Grandbois E."/>
            <person name="Grewal S."/>
            <person name="Gyaltsen K."/>
            <person name="Hafez N."/>
            <person name="Hagos B."/>
            <person name="Hall J."/>
            <person name="Henson C."/>
            <person name="Hollinger A."/>
            <person name="Honan T."/>
            <person name="Huard M.D."/>
            <person name="Hughes L."/>
            <person name="Hurhula B."/>
            <person name="Husby M.E."/>
            <person name="Kamat A."/>
            <person name="Kanga B."/>
            <person name="Kashin S."/>
            <person name="Khazanovich D."/>
            <person name="Kisner P."/>
            <person name="Lance K."/>
            <person name="Lara M."/>
            <person name="Lee W."/>
            <person name="Lennon N."/>
            <person name="Letendre F."/>
            <person name="LeVine R."/>
            <person name="Lipovsky A."/>
            <person name="Liu X."/>
            <person name="Liu J."/>
            <person name="Liu S."/>
            <person name="Lokyitsang T."/>
            <person name="Lokyitsang Y."/>
            <person name="Lubonja R."/>
            <person name="Lui A."/>
            <person name="MacDonald P."/>
            <person name="Magnisalis V."/>
            <person name="Maru K."/>
            <person name="Matthews C."/>
            <person name="McCusker W."/>
            <person name="McDonough S."/>
            <person name="Mehta T."/>
            <person name="Meldrim J."/>
            <person name="Meneus L."/>
            <person name="Mihai O."/>
            <person name="Mihalev A."/>
            <person name="Mihova T."/>
            <person name="Mittelman R."/>
            <person name="Mlenga V."/>
            <person name="Montmayeur A."/>
            <person name="Mulrain L."/>
            <person name="Navidi A."/>
            <person name="Naylor J."/>
            <person name="Negash T."/>
            <person name="Nguyen T."/>
            <person name="Nguyen N."/>
            <person name="Nicol R."/>
            <person name="Norbu C."/>
            <person name="Norbu N."/>
            <person name="Novod N."/>
            <person name="O'Neill B."/>
            <person name="Osman S."/>
            <person name="Markiewicz E."/>
            <person name="Oyono O.L."/>
            <person name="Patti C."/>
            <person name="Phunkhang P."/>
            <person name="Pierre F."/>
            <person name="Priest M."/>
            <person name="Raghuraman S."/>
            <person name="Rege F."/>
            <person name="Reyes R."/>
            <person name="Rise C."/>
            <person name="Rogov P."/>
            <person name="Ross K."/>
            <person name="Ryan E."/>
            <person name="Settipalli S."/>
            <person name="Shea T."/>
            <person name="Sherpa N."/>
            <person name="Shi L."/>
            <person name="Shih D."/>
            <person name="Sparrow T."/>
            <person name="Spaulding J."/>
            <person name="Stalker J."/>
            <person name="Stange-Thomann N."/>
            <person name="Stavropoulos S."/>
            <person name="Stone C."/>
            <person name="Strader C."/>
            <person name="Tesfaye S."/>
            <person name="Thomson T."/>
            <person name="Thoulutsang Y."/>
            <person name="Thoulutsang D."/>
            <person name="Topham K."/>
            <person name="Topping I."/>
            <person name="Tsamla T."/>
            <person name="Vassiliev H."/>
            <person name="Vo A."/>
            <person name="Wangchuk T."/>
            <person name="Wangdi T."/>
            <person name="Weiand M."/>
            <person name="Wilkinson J."/>
            <person name="Wilson A."/>
            <person name="Yadav S."/>
            <person name="Young G."/>
            <person name="Yu Q."/>
            <person name="Zembek L."/>
            <person name="Zhong D."/>
            <person name="Zimmer A."/>
            <person name="Zwirko Z."/>
            <person name="Jaffe D.B."/>
            <person name="Alvarez P."/>
            <person name="Brockman W."/>
            <person name="Butler J."/>
            <person name="Chin C."/>
            <person name="Gnerre S."/>
            <person name="Grabherr M."/>
            <person name="Kleber M."/>
            <person name="Mauceli E."/>
            <person name="MacCallum I."/>
        </authorList>
    </citation>
    <scope>NUCLEOTIDE SEQUENCE [LARGE SCALE GENOMIC DNA]</scope>
    <source>
        <strain evidence="8">Tucson 14024-0371.13</strain>
    </source>
</reference>
<dbReference type="Gene3D" id="2.30.29.90">
    <property type="match status" value="1"/>
</dbReference>
<feature type="coiled-coil region" evidence="5">
    <location>
        <begin position="199"/>
        <end position="296"/>
    </location>
</feature>
<dbReference type="Pfam" id="PF15277">
    <property type="entry name" value="Sec3-PIP2_bind"/>
    <property type="match status" value="1"/>
</dbReference>
<evidence type="ECO:0000256" key="1">
    <source>
        <dbReference type="ARBA" id="ARBA00006518"/>
    </source>
</evidence>
<keyword evidence="3" id="KW-0268">Exocytosis</keyword>
<organism evidence="7 8">
    <name type="scientific">Drosophila ananassae</name>
    <name type="common">Fruit fly</name>
    <dbReference type="NCBI Taxonomy" id="7217"/>
    <lineage>
        <taxon>Eukaryota</taxon>
        <taxon>Metazoa</taxon>
        <taxon>Ecdysozoa</taxon>
        <taxon>Arthropoda</taxon>
        <taxon>Hexapoda</taxon>
        <taxon>Insecta</taxon>
        <taxon>Pterygota</taxon>
        <taxon>Neoptera</taxon>
        <taxon>Endopterygota</taxon>
        <taxon>Diptera</taxon>
        <taxon>Brachycera</taxon>
        <taxon>Muscomorpha</taxon>
        <taxon>Ephydroidea</taxon>
        <taxon>Drosophilidae</taxon>
        <taxon>Drosophila</taxon>
        <taxon>Sophophora</taxon>
    </lineage>
</organism>
<evidence type="ECO:0000256" key="3">
    <source>
        <dbReference type="ARBA" id="ARBA00022483"/>
    </source>
</evidence>
<comment type="similarity">
    <text evidence="1">Belongs to the SEC3 family.</text>
</comment>
<dbReference type="InterPro" id="IPR019160">
    <property type="entry name" value="Sec3_CC"/>
</dbReference>
<dbReference type="SMR" id="B3M6C4"/>
<dbReference type="InterPro" id="IPR048628">
    <property type="entry name" value="Sec3_C"/>
</dbReference>
<dbReference type="PANTHER" id="PTHR16092">
    <property type="entry name" value="SEC3/SYNTAXIN-RELATED"/>
    <property type="match status" value="1"/>
</dbReference>
<evidence type="ECO:0000313" key="8">
    <source>
        <dbReference type="Proteomes" id="UP000007801"/>
    </source>
</evidence>
<dbReference type="InterPro" id="IPR028258">
    <property type="entry name" value="Sec3-PIP2_bind"/>
</dbReference>
<dbReference type="GeneID" id="6506945"/>
<dbReference type="eggNOG" id="KOG2148">
    <property type="taxonomic scope" value="Eukaryota"/>
</dbReference>
<dbReference type="GO" id="GO:0006887">
    <property type="term" value="P:exocytosis"/>
    <property type="evidence" value="ECO:0007669"/>
    <property type="project" value="UniProtKB-KW"/>
</dbReference>
<dbReference type="FunFam" id="2.30.29.90:FF:000005">
    <property type="entry name" value="Exocyst complex component 1"/>
    <property type="match status" value="1"/>
</dbReference>
<dbReference type="GO" id="GO:0000145">
    <property type="term" value="C:exocyst"/>
    <property type="evidence" value="ECO:0007669"/>
    <property type="project" value="EnsemblMetazoa"/>
</dbReference>